<dbReference type="STRING" id="47428.A0A284QQL8"/>
<protein>
    <submittedName>
        <fullName evidence="2">Uncharacterized protein</fullName>
    </submittedName>
</protein>
<reference evidence="3" key="1">
    <citation type="journal article" date="2017" name="Nat. Ecol. Evol.">
        <title>Genome expansion and lineage-specific genetic innovations in the forest pathogenic fungi Armillaria.</title>
        <authorList>
            <person name="Sipos G."/>
            <person name="Prasanna A.N."/>
            <person name="Walter M.C."/>
            <person name="O'Connor E."/>
            <person name="Balint B."/>
            <person name="Krizsan K."/>
            <person name="Kiss B."/>
            <person name="Hess J."/>
            <person name="Varga T."/>
            <person name="Slot J."/>
            <person name="Riley R."/>
            <person name="Boka B."/>
            <person name="Rigling D."/>
            <person name="Barry K."/>
            <person name="Lee J."/>
            <person name="Mihaltcheva S."/>
            <person name="LaButti K."/>
            <person name="Lipzen A."/>
            <person name="Waldron R."/>
            <person name="Moloney N.M."/>
            <person name="Sperisen C."/>
            <person name="Kredics L."/>
            <person name="Vagvoelgyi C."/>
            <person name="Patrignani A."/>
            <person name="Fitzpatrick D."/>
            <person name="Nagy I."/>
            <person name="Doyle S."/>
            <person name="Anderson J.B."/>
            <person name="Grigoriev I.V."/>
            <person name="Gueldener U."/>
            <person name="Muensterkoetter M."/>
            <person name="Nagy L.G."/>
        </authorList>
    </citation>
    <scope>NUCLEOTIDE SEQUENCE [LARGE SCALE GENOMIC DNA]</scope>
    <source>
        <strain evidence="3">C18/9</strain>
    </source>
</reference>
<evidence type="ECO:0000313" key="3">
    <source>
        <dbReference type="Proteomes" id="UP000219338"/>
    </source>
</evidence>
<gene>
    <name evidence="2" type="ORF">ARMOST_02014</name>
</gene>
<dbReference type="OrthoDB" id="3051324at2759"/>
<sequence length="478" mass="54670">MLFSETGMWPVKYRRLMLALRYWQYALSLPNDHFLAYAVKDATDLAINAKPSWISDLVNALHLLPHPVSLDLSRQWSPADIDKIIEAVQQSCCSDIDDFLTSSPKALLLHHCAPEPRNSHSDGMRKSTLSNLRSYLAVPVPAHRKALVRLLTSSHTLAIEVLRWSERRRPPVPREDRLCRYCHTEVEDEAHVLLYCDGLGQLRSLRSQFFRKIFQIDSHSFAAALRSASSGFDIIRLLVNTEDADILCSFANALQSVSTPRDVRNRLWTRPFLIGTWRRHHHHHHHGSSTSRTQLSLRIDIFLHQLWQDVPVIVAMDTIHQIFMKEALAMVRPWLKKLSTPARYLLAALYLVMELSSSKPAIGQRRLSDELRNATRHAELEVIDKILAEALSVPAIEHDDGRTAYHVWTRVWRSRECLGGRTSIRSKKAIGGYMREEAIMIFHLFYITENMNAPGPKSKANQHEASTLEDEPNTPICA</sequence>
<dbReference type="EMBL" id="FUEG01000001">
    <property type="protein sequence ID" value="SJK98745.1"/>
    <property type="molecule type" value="Genomic_DNA"/>
</dbReference>
<evidence type="ECO:0000313" key="2">
    <source>
        <dbReference type="EMBL" id="SJK98745.1"/>
    </source>
</evidence>
<proteinExistence type="predicted"/>
<accession>A0A284QQL8</accession>
<evidence type="ECO:0000256" key="1">
    <source>
        <dbReference type="SAM" id="MobiDB-lite"/>
    </source>
</evidence>
<feature type="region of interest" description="Disordered" evidence="1">
    <location>
        <begin position="455"/>
        <end position="478"/>
    </location>
</feature>
<dbReference type="Proteomes" id="UP000219338">
    <property type="component" value="Unassembled WGS sequence"/>
</dbReference>
<keyword evidence="3" id="KW-1185">Reference proteome</keyword>
<dbReference type="AlphaFoldDB" id="A0A284QQL8"/>
<organism evidence="2 3">
    <name type="scientific">Armillaria ostoyae</name>
    <name type="common">Armillaria root rot fungus</name>
    <dbReference type="NCBI Taxonomy" id="47428"/>
    <lineage>
        <taxon>Eukaryota</taxon>
        <taxon>Fungi</taxon>
        <taxon>Dikarya</taxon>
        <taxon>Basidiomycota</taxon>
        <taxon>Agaricomycotina</taxon>
        <taxon>Agaricomycetes</taxon>
        <taxon>Agaricomycetidae</taxon>
        <taxon>Agaricales</taxon>
        <taxon>Marasmiineae</taxon>
        <taxon>Physalacriaceae</taxon>
        <taxon>Armillaria</taxon>
    </lineage>
</organism>
<name>A0A284QQL8_ARMOS</name>